<protein>
    <submittedName>
        <fullName evidence="1">Metal-dependent hydrolase</fullName>
    </submittedName>
</protein>
<sequence length="314" mass="35721">MAIKSQPLFRPSAGTVAGARTAEVVAAPEVDPGDVDLQARNVSFDWSAMRMHYFDDDVVATHLINVMHLFLPEGEEWFVRVFKEALPLINDEKLRRDVVGFIGQEAMHAQAHSGVHTFLTDKGLDPTRYVEQMEYIFRTALGKRPTDTKNSLVERLSYIAAIEHLTAFLGHWVLTEKRLDSAAIDPTMLDLVRWHGAEEVEHRSVAFEVLQYFDTRRSRRIRTYIQVLPMVVIMWRRGVKFLMKNDPTIDDSHREFRGRDFRAVTKRGLFPSMWDVVKVSSHYFSKSYHPSQEGSTAVAVAYLAASPAARAASA</sequence>
<name>A0A917CNG7_9NOCA</name>
<dbReference type="PANTHER" id="PTHR39456:SF1">
    <property type="entry name" value="METAL-DEPENDENT HYDROLASE"/>
    <property type="match status" value="1"/>
</dbReference>
<keyword evidence="2" id="KW-1185">Reference proteome</keyword>
<dbReference type="AlphaFoldDB" id="A0A917CNG7"/>
<dbReference type="EMBL" id="BMCU01000001">
    <property type="protein sequence ID" value="GGF91266.1"/>
    <property type="molecule type" value="Genomic_DNA"/>
</dbReference>
<accession>A0A917CNG7</accession>
<dbReference type="Pfam" id="PF10118">
    <property type="entry name" value="Metal_hydrol"/>
    <property type="match status" value="1"/>
</dbReference>
<proteinExistence type="predicted"/>
<keyword evidence="1" id="KW-0378">Hydrolase</keyword>
<dbReference type="GO" id="GO:0016787">
    <property type="term" value="F:hydrolase activity"/>
    <property type="evidence" value="ECO:0007669"/>
    <property type="project" value="UniProtKB-KW"/>
</dbReference>
<comment type="caution">
    <text evidence="1">The sequence shown here is derived from an EMBL/GenBank/DDBJ whole genome shotgun (WGS) entry which is preliminary data.</text>
</comment>
<dbReference type="InterPro" id="IPR016516">
    <property type="entry name" value="UCP07580"/>
</dbReference>
<evidence type="ECO:0000313" key="2">
    <source>
        <dbReference type="Proteomes" id="UP000654257"/>
    </source>
</evidence>
<reference evidence="1" key="1">
    <citation type="journal article" date="2014" name="Int. J. Syst. Evol. Microbiol.">
        <title>Complete genome sequence of Corynebacterium casei LMG S-19264T (=DSM 44701T), isolated from a smear-ripened cheese.</title>
        <authorList>
            <consortium name="US DOE Joint Genome Institute (JGI-PGF)"/>
            <person name="Walter F."/>
            <person name="Albersmeier A."/>
            <person name="Kalinowski J."/>
            <person name="Ruckert C."/>
        </authorList>
    </citation>
    <scope>NUCLEOTIDE SEQUENCE</scope>
    <source>
        <strain evidence="1">CCM 7905</strain>
    </source>
</reference>
<reference evidence="1" key="2">
    <citation type="submission" date="2020-09" db="EMBL/GenBank/DDBJ databases">
        <authorList>
            <person name="Sun Q."/>
            <person name="Sedlacek I."/>
        </authorList>
    </citation>
    <scope>NUCLEOTIDE SEQUENCE</scope>
    <source>
        <strain evidence="1">CCM 7905</strain>
    </source>
</reference>
<dbReference type="PIRSF" id="PIRSF007580">
    <property type="entry name" value="UCP07580"/>
    <property type="match status" value="1"/>
</dbReference>
<gene>
    <name evidence="1" type="ORF">GCM10007304_01510</name>
</gene>
<evidence type="ECO:0000313" key="1">
    <source>
        <dbReference type="EMBL" id="GGF91266.1"/>
    </source>
</evidence>
<organism evidence="1 2">
    <name type="scientific">Rhodococcoides trifolii</name>
    <dbReference type="NCBI Taxonomy" id="908250"/>
    <lineage>
        <taxon>Bacteria</taxon>
        <taxon>Bacillati</taxon>
        <taxon>Actinomycetota</taxon>
        <taxon>Actinomycetes</taxon>
        <taxon>Mycobacteriales</taxon>
        <taxon>Nocardiaceae</taxon>
        <taxon>Rhodococcoides</taxon>
    </lineage>
</organism>
<dbReference type="Proteomes" id="UP000654257">
    <property type="component" value="Unassembled WGS sequence"/>
</dbReference>
<dbReference type="RefSeq" id="WP_188542810.1">
    <property type="nucleotide sequence ID" value="NZ_BMCU01000001.1"/>
</dbReference>
<dbReference type="PANTHER" id="PTHR39456">
    <property type="entry name" value="METAL-DEPENDENT HYDROLASE"/>
    <property type="match status" value="1"/>
</dbReference>